<evidence type="ECO:0000256" key="12">
    <source>
        <dbReference type="ARBA" id="ARBA00049513"/>
    </source>
</evidence>
<evidence type="ECO:0000256" key="5">
    <source>
        <dbReference type="ARBA" id="ARBA00022643"/>
    </source>
</evidence>
<feature type="transmembrane region" description="Helical" evidence="13">
    <location>
        <begin position="367"/>
        <end position="386"/>
    </location>
</feature>
<comment type="catalytic activity">
    <reaction evidence="12">
        <text>5,6-dihydrouridine(47) in tRNA + NADP(+) = uridine(47) in tRNA + NADPH + H(+)</text>
        <dbReference type="Rhea" id="RHEA:53360"/>
        <dbReference type="Rhea" id="RHEA-COMP:13539"/>
        <dbReference type="Rhea" id="RHEA-COMP:13540"/>
        <dbReference type="ChEBI" id="CHEBI:15378"/>
        <dbReference type="ChEBI" id="CHEBI:57783"/>
        <dbReference type="ChEBI" id="CHEBI:58349"/>
        <dbReference type="ChEBI" id="CHEBI:65315"/>
        <dbReference type="ChEBI" id="CHEBI:74443"/>
        <dbReference type="EC" id="1.3.1.89"/>
    </reaction>
    <physiologicalReaction direction="right-to-left" evidence="12">
        <dbReference type="Rhea" id="RHEA:53362"/>
    </physiologicalReaction>
</comment>
<keyword evidence="5" id="KW-0288">FMN</keyword>
<keyword evidence="16" id="KW-1185">Reference proteome</keyword>
<dbReference type="InterPro" id="IPR035587">
    <property type="entry name" value="DUS-like_FMN-bd"/>
</dbReference>
<evidence type="ECO:0000256" key="8">
    <source>
        <dbReference type="ARBA" id="ARBA00023002"/>
    </source>
</evidence>
<keyword evidence="13" id="KW-0812">Transmembrane</keyword>
<evidence type="ECO:0000256" key="1">
    <source>
        <dbReference type="ARBA" id="ARBA00001917"/>
    </source>
</evidence>
<dbReference type="EMBL" id="KK100283">
    <property type="protein sequence ID" value="KIZ07207.1"/>
    <property type="molecule type" value="Genomic_DNA"/>
</dbReference>
<dbReference type="CDD" id="cd02801">
    <property type="entry name" value="DUS_like_FMN"/>
    <property type="match status" value="1"/>
</dbReference>
<feature type="transmembrane region" description="Helical" evidence="13">
    <location>
        <begin position="342"/>
        <end position="361"/>
    </location>
</feature>
<evidence type="ECO:0000256" key="2">
    <source>
        <dbReference type="ARBA" id="ARBA00005451"/>
    </source>
</evidence>
<organism evidence="15 16">
    <name type="scientific">Monoraphidium neglectum</name>
    <dbReference type="NCBI Taxonomy" id="145388"/>
    <lineage>
        <taxon>Eukaryota</taxon>
        <taxon>Viridiplantae</taxon>
        <taxon>Chlorophyta</taxon>
        <taxon>core chlorophytes</taxon>
        <taxon>Chlorophyceae</taxon>
        <taxon>CS clade</taxon>
        <taxon>Sphaeropleales</taxon>
        <taxon>Selenastraceae</taxon>
        <taxon>Monoraphidium</taxon>
    </lineage>
</organism>
<dbReference type="OrthoDB" id="259935at2759"/>
<dbReference type="Pfam" id="PF01207">
    <property type="entry name" value="Dus"/>
    <property type="match status" value="1"/>
</dbReference>
<comment type="cofactor">
    <cofactor evidence="1">
        <name>FMN</name>
        <dbReference type="ChEBI" id="CHEBI:58210"/>
    </cofactor>
</comment>
<dbReference type="GeneID" id="25726857"/>
<evidence type="ECO:0000256" key="9">
    <source>
        <dbReference type="ARBA" id="ARBA00048266"/>
    </source>
</evidence>
<proteinExistence type="inferred from homology"/>
<dbReference type="RefSeq" id="XP_013906226.1">
    <property type="nucleotide sequence ID" value="XM_014050772.1"/>
</dbReference>
<dbReference type="KEGG" id="mng:MNEG_0739"/>
<protein>
    <recommendedName>
        <fullName evidence="3">tRNA-dihydrouridine(47) synthase [NAD(P)(+)]</fullName>
        <ecNumber evidence="3">1.3.1.89</ecNumber>
    </recommendedName>
</protein>
<dbReference type="EC" id="1.3.1.89" evidence="3"/>
<dbReference type="GO" id="GO:0003723">
    <property type="term" value="F:RNA binding"/>
    <property type="evidence" value="ECO:0007669"/>
    <property type="project" value="TreeGrafter"/>
</dbReference>
<dbReference type="GO" id="GO:0102265">
    <property type="term" value="F:tRNA-dihydrouridine47 synthase activity"/>
    <property type="evidence" value="ECO:0007669"/>
    <property type="project" value="UniProtKB-EC"/>
</dbReference>
<keyword evidence="8 15" id="KW-0560">Oxidoreductase</keyword>
<dbReference type="InterPro" id="IPR013785">
    <property type="entry name" value="Aldolase_TIM"/>
</dbReference>
<evidence type="ECO:0000259" key="14">
    <source>
        <dbReference type="Pfam" id="PF01207"/>
    </source>
</evidence>
<dbReference type="PROSITE" id="PS01136">
    <property type="entry name" value="UPF0034"/>
    <property type="match status" value="1"/>
</dbReference>
<comment type="catalytic activity">
    <reaction evidence="10">
        <text>a 5,6-dihydrouridine in mRNA + NAD(+) = a uridine in mRNA + NADH + H(+)</text>
        <dbReference type="Rhea" id="RHEA:69851"/>
        <dbReference type="Rhea" id="RHEA-COMP:14658"/>
        <dbReference type="Rhea" id="RHEA-COMP:17789"/>
        <dbReference type="ChEBI" id="CHEBI:15378"/>
        <dbReference type="ChEBI" id="CHEBI:57540"/>
        <dbReference type="ChEBI" id="CHEBI:57945"/>
        <dbReference type="ChEBI" id="CHEBI:65315"/>
        <dbReference type="ChEBI" id="CHEBI:74443"/>
    </reaction>
    <physiologicalReaction direction="right-to-left" evidence="10">
        <dbReference type="Rhea" id="RHEA:69853"/>
    </physiologicalReaction>
</comment>
<evidence type="ECO:0000256" key="4">
    <source>
        <dbReference type="ARBA" id="ARBA00022630"/>
    </source>
</evidence>
<dbReference type="STRING" id="145388.A0A0D2N4K4"/>
<keyword evidence="13" id="KW-1133">Transmembrane helix</keyword>
<comment type="similarity">
    <text evidence="2">Belongs to the Dus family. Dus3 subfamily.</text>
</comment>
<dbReference type="InterPro" id="IPR018517">
    <property type="entry name" value="tRNA_hU_synthase_CS"/>
</dbReference>
<evidence type="ECO:0000256" key="10">
    <source>
        <dbReference type="ARBA" id="ARBA00048342"/>
    </source>
</evidence>
<keyword evidence="6" id="KW-0819">tRNA processing</keyword>
<dbReference type="GO" id="GO:0106414">
    <property type="term" value="F:mRNA dihydrouridine synthase activity"/>
    <property type="evidence" value="ECO:0007669"/>
    <property type="project" value="RHEA"/>
</dbReference>
<evidence type="ECO:0000256" key="11">
    <source>
        <dbReference type="ARBA" id="ARBA00049447"/>
    </source>
</evidence>
<dbReference type="Gene3D" id="3.20.20.70">
    <property type="entry name" value="Aldolase class I"/>
    <property type="match status" value="1"/>
</dbReference>
<feature type="domain" description="DUS-like FMN-binding" evidence="14">
    <location>
        <begin position="8"/>
        <end position="178"/>
    </location>
</feature>
<comment type="catalytic activity">
    <reaction evidence="9">
        <text>5,6-dihydrouridine(47) in tRNA + NAD(+) = uridine(47) in tRNA + NADH + H(+)</text>
        <dbReference type="Rhea" id="RHEA:53364"/>
        <dbReference type="Rhea" id="RHEA-COMP:13539"/>
        <dbReference type="Rhea" id="RHEA-COMP:13540"/>
        <dbReference type="ChEBI" id="CHEBI:15378"/>
        <dbReference type="ChEBI" id="CHEBI:57540"/>
        <dbReference type="ChEBI" id="CHEBI:57945"/>
        <dbReference type="ChEBI" id="CHEBI:65315"/>
        <dbReference type="ChEBI" id="CHEBI:74443"/>
        <dbReference type="EC" id="1.3.1.89"/>
    </reaction>
    <physiologicalReaction direction="right-to-left" evidence="9">
        <dbReference type="Rhea" id="RHEA:53366"/>
    </physiologicalReaction>
</comment>
<accession>A0A0D2N4K4</accession>
<dbReference type="Proteomes" id="UP000054498">
    <property type="component" value="Unassembled WGS sequence"/>
</dbReference>
<evidence type="ECO:0000256" key="3">
    <source>
        <dbReference type="ARBA" id="ARBA00012376"/>
    </source>
</evidence>
<sequence length="415" mass="45637">MALTTNLLQGQASEWALLKRHPSEDIFGVQVCGGYPDSMARLCQVVSDHVSCDFVDMNCGCPIDIICARQAGSALLTKPRRFEEVVRAACGALDVPLIVKMRKGYNDGADVAHELIPQIAQWGAAAITLHGRTRQQRYSRQADWDYIERCAGVAAGVGLPLVGNGDIMSYQDWAQHMAGEIREQRVWDISSGERFDHLRQFCSYGLEHWGSDDRGVEATRRFLLEWLSFTHRYVPVGLLEVLPQQMHWRPPSFVGRNDLETLLGSGSAADWVRISEMLLGPAPSGFTFSPKHKSNSYTLSAADASLLAGGTVPAVTMGDFDFDQFLADIADKFEKSENKPVVIGYSVAAIVAFFTAEWLIHLPALDFLLGFPIQLIGLLAVPYLAIRYLADGGDVGKDVGTYTSTIIKKLPGLDK</sequence>
<evidence type="ECO:0000256" key="13">
    <source>
        <dbReference type="SAM" id="Phobius"/>
    </source>
</evidence>
<dbReference type="SUPFAM" id="SSF51395">
    <property type="entry name" value="FMN-linked oxidoreductases"/>
    <property type="match status" value="1"/>
</dbReference>
<reference evidence="15 16" key="1">
    <citation type="journal article" date="2013" name="BMC Genomics">
        <title>Reconstruction of the lipid metabolism for the microalga Monoraphidium neglectum from its genome sequence reveals characteristics suitable for biofuel production.</title>
        <authorList>
            <person name="Bogen C."/>
            <person name="Al-Dilaimi A."/>
            <person name="Albersmeier A."/>
            <person name="Wichmann J."/>
            <person name="Grundmann M."/>
            <person name="Rupp O."/>
            <person name="Lauersen K.J."/>
            <person name="Blifernez-Klassen O."/>
            <person name="Kalinowski J."/>
            <person name="Goesmann A."/>
            <person name="Mussgnug J.H."/>
            <person name="Kruse O."/>
        </authorList>
    </citation>
    <scope>NUCLEOTIDE SEQUENCE [LARGE SCALE GENOMIC DNA]</scope>
    <source>
        <strain evidence="15 16">SAG 48.87</strain>
    </source>
</reference>
<evidence type="ECO:0000256" key="7">
    <source>
        <dbReference type="ARBA" id="ARBA00022857"/>
    </source>
</evidence>
<keyword evidence="4" id="KW-0285">Flavoprotein</keyword>
<keyword evidence="13" id="KW-0472">Membrane</keyword>
<dbReference type="GO" id="GO:0050660">
    <property type="term" value="F:flavin adenine dinucleotide binding"/>
    <property type="evidence" value="ECO:0007669"/>
    <property type="project" value="InterPro"/>
</dbReference>
<name>A0A0D2N4K4_9CHLO</name>
<gene>
    <name evidence="15" type="ORF">MNEG_0739</name>
</gene>
<evidence type="ECO:0000313" key="16">
    <source>
        <dbReference type="Proteomes" id="UP000054498"/>
    </source>
</evidence>
<comment type="catalytic activity">
    <reaction evidence="11">
        <text>a 5,6-dihydrouridine in mRNA + NADP(+) = a uridine in mRNA + NADPH + H(+)</text>
        <dbReference type="Rhea" id="RHEA:69855"/>
        <dbReference type="Rhea" id="RHEA-COMP:14658"/>
        <dbReference type="Rhea" id="RHEA-COMP:17789"/>
        <dbReference type="ChEBI" id="CHEBI:15378"/>
        <dbReference type="ChEBI" id="CHEBI:57783"/>
        <dbReference type="ChEBI" id="CHEBI:58349"/>
        <dbReference type="ChEBI" id="CHEBI:65315"/>
        <dbReference type="ChEBI" id="CHEBI:74443"/>
    </reaction>
    <physiologicalReaction direction="right-to-left" evidence="11">
        <dbReference type="Rhea" id="RHEA:69857"/>
    </physiologicalReaction>
</comment>
<keyword evidence="7" id="KW-0521">NADP</keyword>
<dbReference type="PANTHER" id="PTHR45846">
    <property type="entry name" value="TRNA-DIHYDROURIDINE(47) SYNTHASE [NAD(P)(+)]-LIKE"/>
    <property type="match status" value="1"/>
</dbReference>
<evidence type="ECO:0000256" key="6">
    <source>
        <dbReference type="ARBA" id="ARBA00022694"/>
    </source>
</evidence>
<dbReference type="AlphaFoldDB" id="A0A0D2N4K4"/>
<dbReference type="PANTHER" id="PTHR45846:SF1">
    <property type="entry name" value="TRNA-DIHYDROURIDINE(47) SYNTHASE [NAD(P)(+)]-LIKE"/>
    <property type="match status" value="1"/>
</dbReference>
<evidence type="ECO:0000313" key="15">
    <source>
        <dbReference type="EMBL" id="KIZ07207.1"/>
    </source>
</evidence>